<protein>
    <submittedName>
        <fullName evidence="2">Uncharacterized protein</fullName>
    </submittedName>
</protein>
<dbReference type="EMBL" id="MU858057">
    <property type="protein sequence ID" value="KAK4217803.1"/>
    <property type="molecule type" value="Genomic_DNA"/>
</dbReference>
<keyword evidence="1" id="KW-1133">Transmembrane helix</keyword>
<reference evidence="2" key="1">
    <citation type="journal article" date="2023" name="Mol. Phylogenet. Evol.">
        <title>Genome-scale phylogeny and comparative genomics of the fungal order Sordariales.</title>
        <authorList>
            <person name="Hensen N."/>
            <person name="Bonometti L."/>
            <person name="Westerberg I."/>
            <person name="Brannstrom I.O."/>
            <person name="Guillou S."/>
            <person name="Cros-Aarteil S."/>
            <person name="Calhoun S."/>
            <person name="Haridas S."/>
            <person name="Kuo A."/>
            <person name="Mondo S."/>
            <person name="Pangilinan J."/>
            <person name="Riley R."/>
            <person name="LaButti K."/>
            <person name="Andreopoulos B."/>
            <person name="Lipzen A."/>
            <person name="Chen C."/>
            <person name="Yan M."/>
            <person name="Daum C."/>
            <person name="Ng V."/>
            <person name="Clum A."/>
            <person name="Steindorff A."/>
            <person name="Ohm R.A."/>
            <person name="Martin F."/>
            <person name="Silar P."/>
            <person name="Natvig D.O."/>
            <person name="Lalanne C."/>
            <person name="Gautier V."/>
            <person name="Ament-Velasquez S.L."/>
            <person name="Kruys A."/>
            <person name="Hutchinson M.I."/>
            <person name="Powell A.J."/>
            <person name="Barry K."/>
            <person name="Miller A.N."/>
            <person name="Grigoriev I.V."/>
            <person name="Debuchy R."/>
            <person name="Gladieux P."/>
            <person name="Hiltunen Thoren M."/>
            <person name="Johannesson H."/>
        </authorList>
    </citation>
    <scope>NUCLEOTIDE SEQUENCE</scope>
    <source>
        <strain evidence="2">PSN293</strain>
    </source>
</reference>
<dbReference type="Proteomes" id="UP001301769">
    <property type="component" value="Unassembled WGS sequence"/>
</dbReference>
<dbReference type="AlphaFoldDB" id="A0AAN6YEG6"/>
<evidence type="ECO:0000313" key="3">
    <source>
        <dbReference type="Proteomes" id="UP001301769"/>
    </source>
</evidence>
<organism evidence="2 3">
    <name type="scientific">Rhypophila decipiens</name>
    <dbReference type="NCBI Taxonomy" id="261697"/>
    <lineage>
        <taxon>Eukaryota</taxon>
        <taxon>Fungi</taxon>
        <taxon>Dikarya</taxon>
        <taxon>Ascomycota</taxon>
        <taxon>Pezizomycotina</taxon>
        <taxon>Sordariomycetes</taxon>
        <taxon>Sordariomycetidae</taxon>
        <taxon>Sordariales</taxon>
        <taxon>Naviculisporaceae</taxon>
        <taxon>Rhypophila</taxon>
    </lineage>
</organism>
<keyword evidence="3" id="KW-1185">Reference proteome</keyword>
<feature type="transmembrane region" description="Helical" evidence="1">
    <location>
        <begin position="18"/>
        <end position="37"/>
    </location>
</feature>
<name>A0AAN6YEG6_9PEZI</name>
<sequence>MVRSGRGGAKDADTAAEAVSQIVLSALGIVSMMSLLLVDPHAHGWEKDIVQLVSVGLPTAVAMLWPVLSIEYWTNLGPLCGVSDEISLMSPAWGAALAIVYHCVWHRNFPPIFLLSLSTHAAFHAELLTSWCTSLFDWVVAAAMHEEN</sequence>
<accession>A0AAN6YEG6</accession>
<keyword evidence="1" id="KW-0812">Transmembrane</keyword>
<evidence type="ECO:0000256" key="1">
    <source>
        <dbReference type="SAM" id="Phobius"/>
    </source>
</evidence>
<reference evidence="2" key="2">
    <citation type="submission" date="2023-05" db="EMBL/GenBank/DDBJ databases">
        <authorList>
            <consortium name="Lawrence Berkeley National Laboratory"/>
            <person name="Steindorff A."/>
            <person name="Hensen N."/>
            <person name="Bonometti L."/>
            <person name="Westerberg I."/>
            <person name="Brannstrom I.O."/>
            <person name="Guillou S."/>
            <person name="Cros-Aarteil S."/>
            <person name="Calhoun S."/>
            <person name="Haridas S."/>
            <person name="Kuo A."/>
            <person name="Mondo S."/>
            <person name="Pangilinan J."/>
            <person name="Riley R."/>
            <person name="Labutti K."/>
            <person name="Andreopoulos B."/>
            <person name="Lipzen A."/>
            <person name="Chen C."/>
            <person name="Yanf M."/>
            <person name="Daum C."/>
            <person name="Ng V."/>
            <person name="Clum A."/>
            <person name="Ohm R."/>
            <person name="Martin F."/>
            <person name="Silar P."/>
            <person name="Natvig D."/>
            <person name="Lalanne C."/>
            <person name="Gautier V."/>
            <person name="Ament-Velasquez S.L."/>
            <person name="Kruys A."/>
            <person name="Hutchinson M.I."/>
            <person name="Powell A.J."/>
            <person name="Barry K."/>
            <person name="Miller A.N."/>
            <person name="Grigoriev I.V."/>
            <person name="Debuchy R."/>
            <person name="Gladieux P."/>
            <person name="Thoren M.H."/>
            <person name="Johannesson H."/>
        </authorList>
    </citation>
    <scope>NUCLEOTIDE SEQUENCE</scope>
    <source>
        <strain evidence="2">PSN293</strain>
    </source>
</reference>
<feature type="transmembrane region" description="Helical" evidence="1">
    <location>
        <begin position="49"/>
        <end position="68"/>
    </location>
</feature>
<gene>
    <name evidence="2" type="ORF">QBC37DRAFT_396379</name>
</gene>
<evidence type="ECO:0000313" key="2">
    <source>
        <dbReference type="EMBL" id="KAK4217803.1"/>
    </source>
</evidence>
<comment type="caution">
    <text evidence="2">The sequence shown here is derived from an EMBL/GenBank/DDBJ whole genome shotgun (WGS) entry which is preliminary data.</text>
</comment>
<keyword evidence="1" id="KW-0472">Membrane</keyword>
<feature type="transmembrane region" description="Helical" evidence="1">
    <location>
        <begin position="88"/>
        <end position="105"/>
    </location>
</feature>
<proteinExistence type="predicted"/>